<keyword evidence="1" id="KW-0812">Transmembrane</keyword>
<dbReference type="InterPro" id="IPR006747">
    <property type="entry name" value="DUF599"/>
</dbReference>
<sequence>MRIRISVISLQNWKKKKRRGMRMKIDTDSIVVPLSLLIAVGYHVFLWSTFKHNPSRTSLGIDSSKRKAWFRDIKEGDDKTGMLAVQSLRNKKMVTILTASIAILIFLSLAAVTNNAFKASHLITAADDIFFGSQNAKIFVLKYASASLLLAASFFFSSIALSYFMDAIFLINAIAKKPEGDCDCGFDITGTTSFREYTRLVLERGFFMAMVGNRVMCVSVPLLLWMFGPLPVLASSLGLVWVLYQFDFPANAKISVCKS</sequence>
<feature type="transmembrane region" description="Helical" evidence="1">
    <location>
        <begin position="25"/>
        <end position="45"/>
    </location>
</feature>
<accession>A0ABM1RE03</accession>
<dbReference type="GeneID" id="104771461"/>
<dbReference type="RefSeq" id="XP_019097241.1">
    <property type="nucleotide sequence ID" value="XM_019241696.1"/>
</dbReference>
<evidence type="ECO:0000256" key="1">
    <source>
        <dbReference type="SAM" id="Phobius"/>
    </source>
</evidence>
<keyword evidence="1" id="KW-1133">Transmembrane helix</keyword>
<evidence type="ECO:0000313" key="2">
    <source>
        <dbReference type="Proteomes" id="UP000694864"/>
    </source>
</evidence>
<reference evidence="3" key="2">
    <citation type="submission" date="2025-08" db="UniProtKB">
        <authorList>
            <consortium name="RefSeq"/>
        </authorList>
    </citation>
    <scope>IDENTIFICATION</scope>
    <source>
        <tissue evidence="3">Leaf</tissue>
    </source>
</reference>
<name>A0ABM1RE03_CAMSA</name>
<keyword evidence="2" id="KW-1185">Reference proteome</keyword>
<feature type="transmembrane region" description="Helical" evidence="1">
    <location>
        <begin position="143"/>
        <end position="165"/>
    </location>
</feature>
<feature type="transmembrane region" description="Helical" evidence="1">
    <location>
        <begin position="222"/>
        <end position="244"/>
    </location>
</feature>
<feature type="transmembrane region" description="Helical" evidence="1">
    <location>
        <begin position="93"/>
        <end position="112"/>
    </location>
</feature>
<dbReference type="Proteomes" id="UP000694864">
    <property type="component" value="Chromosome 20"/>
</dbReference>
<dbReference type="Pfam" id="PF04654">
    <property type="entry name" value="DUF599"/>
    <property type="match status" value="1"/>
</dbReference>
<gene>
    <name evidence="3" type="primary">LOC104771461</name>
</gene>
<keyword evidence="1" id="KW-0472">Membrane</keyword>
<dbReference type="PANTHER" id="PTHR31881">
    <property type="match status" value="1"/>
</dbReference>
<proteinExistence type="predicted"/>
<organism evidence="2 3">
    <name type="scientific">Camelina sativa</name>
    <name type="common">False flax</name>
    <name type="synonym">Myagrum sativum</name>
    <dbReference type="NCBI Taxonomy" id="90675"/>
    <lineage>
        <taxon>Eukaryota</taxon>
        <taxon>Viridiplantae</taxon>
        <taxon>Streptophyta</taxon>
        <taxon>Embryophyta</taxon>
        <taxon>Tracheophyta</taxon>
        <taxon>Spermatophyta</taxon>
        <taxon>Magnoliopsida</taxon>
        <taxon>eudicotyledons</taxon>
        <taxon>Gunneridae</taxon>
        <taxon>Pentapetalae</taxon>
        <taxon>rosids</taxon>
        <taxon>malvids</taxon>
        <taxon>Brassicales</taxon>
        <taxon>Brassicaceae</taxon>
        <taxon>Camelineae</taxon>
        <taxon>Camelina</taxon>
    </lineage>
</organism>
<dbReference type="PANTHER" id="PTHR31881:SF11">
    <property type="entry name" value="PROTEIN, PUTATIVE-RELATED"/>
    <property type="match status" value="1"/>
</dbReference>
<evidence type="ECO:0000313" key="3">
    <source>
        <dbReference type="RefSeq" id="XP_019097241.1"/>
    </source>
</evidence>
<reference evidence="2" key="1">
    <citation type="journal article" date="2014" name="Nat. Commun.">
        <title>The emerging biofuel crop Camelina sativa retains a highly undifferentiated hexaploid genome structure.</title>
        <authorList>
            <person name="Kagale S."/>
            <person name="Koh C."/>
            <person name="Nixon J."/>
            <person name="Bollina V."/>
            <person name="Clarke W.E."/>
            <person name="Tuteja R."/>
            <person name="Spillane C."/>
            <person name="Robinson S.J."/>
            <person name="Links M.G."/>
            <person name="Clarke C."/>
            <person name="Higgins E.E."/>
            <person name="Huebert T."/>
            <person name="Sharpe A.G."/>
            <person name="Parkin I.A."/>
        </authorList>
    </citation>
    <scope>NUCLEOTIDE SEQUENCE [LARGE SCALE GENOMIC DNA]</scope>
    <source>
        <strain evidence="2">cv. DH55</strain>
    </source>
</reference>
<protein>
    <submittedName>
        <fullName evidence="3">Uncharacterized protein LOC104771461</fullName>
    </submittedName>
</protein>